<evidence type="ECO:0000313" key="3">
    <source>
        <dbReference type="Proteomes" id="UP000439903"/>
    </source>
</evidence>
<dbReference type="Proteomes" id="UP000439903">
    <property type="component" value="Unassembled WGS sequence"/>
</dbReference>
<organism evidence="2 3">
    <name type="scientific">Gigaspora margarita</name>
    <dbReference type="NCBI Taxonomy" id="4874"/>
    <lineage>
        <taxon>Eukaryota</taxon>
        <taxon>Fungi</taxon>
        <taxon>Fungi incertae sedis</taxon>
        <taxon>Mucoromycota</taxon>
        <taxon>Glomeromycotina</taxon>
        <taxon>Glomeromycetes</taxon>
        <taxon>Diversisporales</taxon>
        <taxon>Gigasporaceae</taxon>
        <taxon>Gigaspora</taxon>
    </lineage>
</organism>
<evidence type="ECO:0000256" key="1">
    <source>
        <dbReference type="SAM" id="MobiDB-lite"/>
    </source>
</evidence>
<feature type="compositionally biased region" description="Polar residues" evidence="1">
    <location>
        <begin position="103"/>
        <end position="125"/>
    </location>
</feature>
<feature type="region of interest" description="Disordered" evidence="1">
    <location>
        <begin position="72"/>
        <end position="142"/>
    </location>
</feature>
<evidence type="ECO:0000313" key="2">
    <source>
        <dbReference type="EMBL" id="KAF0400966.1"/>
    </source>
</evidence>
<accession>A0A8H3X2A5</accession>
<dbReference type="EMBL" id="WTPW01002026">
    <property type="protein sequence ID" value="KAF0400966.1"/>
    <property type="molecule type" value="Genomic_DNA"/>
</dbReference>
<feature type="compositionally biased region" description="Low complexity" evidence="1">
    <location>
        <begin position="126"/>
        <end position="142"/>
    </location>
</feature>
<gene>
    <name evidence="2" type="ORF">F8M41_009498</name>
</gene>
<name>A0A8H3X2A5_GIGMA</name>
<reference evidence="2 3" key="1">
    <citation type="journal article" date="2019" name="Environ. Microbiol.">
        <title>At the nexus of three kingdoms: the genome of the mycorrhizal fungus Gigaspora margarita provides insights into plant, endobacterial and fungal interactions.</title>
        <authorList>
            <person name="Venice F."/>
            <person name="Ghignone S."/>
            <person name="Salvioli di Fossalunga A."/>
            <person name="Amselem J."/>
            <person name="Novero M."/>
            <person name="Xianan X."/>
            <person name="Sedzielewska Toro K."/>
            <person name="Morin E."/>
            <person name="Lipzen A."/>
            <person name="Grigoriev I.V."/>
            <person name="Henrissat B."/>
            <person name="Martin F.M."/>
            <person name="Bonfante P."/>
        </authorList>
    </citation>
    <scope>NUCLEOTIDE SEQUENCE [LARGE SCALE GENOMIC DNA]</scope>
    <source>
        <strain evidence="2 3">BEG34</strain>
    </source>
</reference>
<comment type="caution">
    <text evidence="2">The sequence shown here is derived from an EMBL/GenBank/DDBJ whole genome shotgun (WGS) entry which is preliminary data.</text>
</comment>
<feature type="compositionally biased region" description="Low complexity" evidence="1">
    <location>
        <begin position="72"/>
        <end position="90"/>
    </location>
</feature>
<proteinExistence type="predicted"/>
<keyword evidence="3" id="KW-1185">Reference proteome</keyword>
<sequence>MNLNKYNITINQYVALNIATLDHESTAYDLLIAPAFRIFTILIQDLAVTKNNQEIFRLKREVYNGITRKQSPLSILSSGSSSEQNSYNTSTKEQNDKDKKPATSDTNKNINSKYITTNYDPNTLCKTSSLTQESSKSSYFTE</sequence>
<protein>
    <submittedName>
        <fullName evidence="2">Uncharacterized protein</fullName>
    </submittedName>
</protein>
<feature type="compositionally biased region" description="Basic and acidic residues" evidence="1">
    <location>
        <begin position="93"/>
        <end position="102"/>
    </location>
</feature>
<dbReference type="AlphaFoldDB" id="A0A8H3X2A5"/>